<dbReference type="InterPro" id="IPR027266">
    <property type="entry name" value="TrmE/GcvT-like"/>
</dbReference>
<feature type="compositionally biased region" description="Basic residues" evidence="2">
    <location>
        <begin position="397"/>
        <end position="409"/>
    </location>
</feature>
<protein>
    <recommendedName>
        <fullName evidence="3">CAF17 C-terminal domain-containing protein</fullName>
    </recommendedName>
</protein>
<evidence type="ECO:0000256" key="1">
    <source>
        <dbReference type="ARBA" id="ARBA00022946"/>
    </source>
</evidence>
<dbReference type="Gene3D" id="2.40.30.160">
    <property type="match status" value="1"/>
</dbReference>
<comment type="caution">
    <text evidence="4">The sequence shown here is derived from an EMBL/GenBank/DDBJ whole genome shotgun (WGS) entry which is preliminary data.</text>
</comment>
<dbReference type="NCBIfam" id="TIGR03317">
    <property type="entry name" value="ygfZ_signature"/>
    <property type="match status" value="1"/>
</dbReference>
<feature type="region of interest" description="Disordered" evidence="2">
    <location>
        <begin position="895"/>
        <end position="918"/>
    </location>
</feature>
<dbReference type="InterPro" id="IPR057460">
    <property type="entry name" value="CAF17_C"/>
</dbReference>
<dbReference type="Pfam" id="PF04910">
    <property type="entry name" value="Tcf25"/>
    <property type="match status" value="1"/>
</dbReference>
<name>A0AA36GJP4_CYLNA</name>
<dbReference type="GO" id="GO:1990112">
    <property type="term" value="C:RQC complex"/>
    <property type="evidence" value="ECO:0007669"/>
    <property type="project" value="TreeGrafter"/>
</dbReference>
<evidence type="ECO:0000313" key="4">
    <source>
        <dbReference type="EMBL" id="CAJ0592733.1"/>
    </source>
</evidence>
<keyword evidence="1" id="KW-0809">Transit peptide</keyword>
<evidence type="ECO:0000259" key="3">
    <source>
        <dbReference type="Pfam" id="PF25455"/>
    </source>
</evidence>
<sequence>MSKIIGLTHRSILILKGTDSLSLLQGLITNDVKKLLPSTGIAALFLNTKGRIVDDVIISRDNEDVLVECTASNRGDLKKLLEKYRLRKAVEILESKENVLFSTEEMPGSILDPRYPSLGRRVYSEDTGQESLADYHERRIKYGLAEGCAELATLLPFQANGDLLNMISFDKGCYIGQELTARTAHTGVIRRRILPFECEKPVKAKAVVMQDDKRVGEVVACGNAHGLALMSLSAFGQPLNVDGIPIKTYKPSWMPESALKPKESYNIHRKKAMCTSKRTEIPEKLLVIEWICHASKSIERRSVILIEHFRSSPMSTKHLRRLLEEKEHEGSSEKSEERSPSPRAEPVNRFAAFVDEDDAAEQSDGSDDEGHDKQSIPPQSNKQNAKNSLASDVRNDKKTKRKKKKKRNKHDSEGLDDDQLLEQLASENQAAASSTVENDEPLGVEQVLKPDPRLYDAAAELKRAIGKAFKDSAPSVSNRSHRSFHGAGKIVKQKYGWPPVRNIGLSMEFDREEGDIKWFKFVHNSHYEGLERLCWVSEDSFDHELIQEIIADNPYHLNSLLLLANVFRMQEDITASCDFIERGIFFCEQSMASTFQPSSFYHRIDYLDYENRAFYLLLHRHMLNCVHKRCFETALNYAKLILTMDPQRDPLAILLLIDTIAIKAKQYKWLKDFYRCCKEWKNLDMLPNFCYSMALAQFLDSKTDEDFIVADEMLTHAICAFPGVISFLLDKMQVEADSTVEMHRHMGTIGANKENDGLKLVFKMYVNGAAELWKAPETLSWLETVTRDCAQNKECQEEMDKWKEKRQRVFVGAPPNVRRLAVLLGLESSSSSVTDPVPPANGRARYTRQPVNVQRPDNFFSGFLHSILPDFDSEEHLLDVIQRMGNQLQRVVFPSAAPTNNNNNNEQQPPPQGDQPQP</sequence>
<feature type="region of interest" description="Disordered" evidence="2">
    <location>
        <begin position="358"/>
        <end position="418"/>
    </location>
</feature>
<feature type="compositionally biased region" description="Low complexity" evidence="2">
    <location>
        <begin position="898"/>
        <end position="907"/>
    </location>
</feature>
<dbReference type="Proteomes" id="UP001176961">
    <property type="component" value="Unassembled WGS sequence"/>
</dbReference>
<feature type="region of interest" description="Disordered" evidence="2">
    <location>
        <begin position="428"/>
        <end position="447"/>
    </location>
</feature>
<organism evidence="4 5">
    <name type="scientific">Cylicocyclus nassatus</name>
    <name type="common">Nematode worm</name>
    <dbReference type="NCBI Taxonomy" id="53992"/>
    <lineage>
        <taxon>Eukaryota</taxon>
        <taxon>Metazoa</taxon>
        <taxon>Ecdysozoa</taxon>
        <taxon>Nematoda</taxon>
        <taxon>Chromadorea</taxon>
        <taxon>Rhabditida</taxon>
        <taxon>Rhabditina</taxon>
        <taxon>Rhabditomorpha</taxon>
        <taxon>Strongyloidea</taxon>
        <taxon>Strongylidae</taxon>
        <taxon>Cylicocyclus</taxon>
    </lineage>
</organism>
<dbReference type="PANTHER" id="PTHR22684">
    <property type="entry name" value="NULP1-RELATED"/>
    <property type="match status" value="1"/>
</dbReference>
<dbReference type="InterPro" id="IPR017703">
    <property type="entry name" value="YgfZ/GCV_T_CS"/>
</dbReference>
<dbReference type="PANTHER" id="PTHR22684:SF0">
    <property type="entry name" value="RIBOSOME QUALITY CONTROL COMPLEX SUBUNIT TCF25"/>
    <property type="match status" value="1"/>
</dbReference>
<dbReference type="Gene3D" id="3.30.1360.120">
    <property type="entry name" value="Probable tRNA modification gtpase trme, domain 1"/>
    <property type="match status" value="1"/>
</dbReference>
<keyword evidence="5" id="KW-1185">Reference proteome</keyword>
<reference evidence="4" key="1">
    <citation type="submission" date="2023-07" db="EMBL/GenBank/DDBJ databases">
        <authorList>
            <consortium name="CYATHOMIX"/>
        </authorList>
    </citation>
    <scope>NUCLEOTIDE SEQUENCE</scope>
    <source>
        <strain evidence="4">N/A</strain>
    </source>
</reference>
<gene>
    <name evidence="4" type="ORF">CYNAS_LOCUS4716</name>
</gene>
<feature type="compositionally biased region" description="Acidic residues" evidence="2">
    <location>
        <begin position="358"/>
        <end position="367"/>
    </location>
</feature>
<feature type="compositionally biased region" description="Basic and acidic residues" evidence="2">
    <location>
        <begin position="324"/>
        <end position="340"/>
    </location>
</feature>
<evidence type="ECO:0000256" key="2">
    <source>
        <dbReference type="SAM" id="MobiDB-lite"/>
    </source>
</evidence>
<dbReference type="InterPro" id="IPR006994">
    <property type="entry name" value="TCF25/Rqc1"/>
</dbReference>
<feature type="domain" description="CAF17 C-terminal" evidence="3">
    <location>
        <begin position="190"/>
        <end position="255"/>
    </location>
</feature>
<dbReference type="AlphaFoldDB" id="A0AA36GJP4"/>
<feature type="region of interest" description="Disordered" evidence="2">
    <location>
        <begin position="324"/>
        <end position="346"/>
    </location>
</feature>
<feature type="compositionally biased region" description="Pro residues" evidence="2">
    <location>
        <begin position="908"/>
        <end position="918"/>
    </location>
</feature>
<evidence type="ECO:0000313" key="5">
    <source>
        <dbReference type="Proteomes" id="UP001176961"/>
    </source>
</evidence>
<proteinExistence type="predicted"/>
<dbReference type="SUPFAM" id="SSF103025">
    <property type="entry name" value="Folate-binding domain"/>
    <property type="match status" value="1"/>
</dbReference>
<accession>A0AA36GJP4</accession>
<dbReference type="Pfam" id="PF25455">
    <property type="entry name" value="Beta-barrel_CAF17_C"/>
    <property type="match status" value="1"/>
</dbReference>
<feature type="compositionally biased region" description="Polar residues" evidence="2">
    <location>
        <begin position="376"/>
        <end position="390"/>
    </location>
</feature>
<dbReference type="EMBL" id="CATQJL010000112">
    <property type="protein sequence ID" value="CAJ0592733.1"/>
    <property type="molecule type" value="Genomic_DNA"/>
</dbReference>